<evidence type="ECO:0000256" key="1">
    <source>
        <dbReference type="SAM" id="MobiDB-lite"/>
    </source>
</evidence>
<evidence type="ECO:0000313" key="2">
    <source>
        <dbReference type="EMBL" id="MBW0465581.1"/>
    </source>
</evidence>
<dbReference type="EMBL" id="AVOT02001078">
    <property type="protein sequence ID" value="MBW0465581.1"/>
    <property type="molecule type" value="Genomic_DNA"/>
</dbReference>
<feature type="region of interest" description="Disordered" evidence="1">
    <location>
        <begin position="1"/>
        <end position="22"/>
    </location>
</feature>
<dbReference type="AlphaFoldDB" id="A0A9Q3GFS5"/>
<dbReference type="Proteomes" id="UP000765509">
    <property type="component" value="Unassembled WGS sequence"/>
</dbReference>
<keyword evidence="3" id="KW-1185">Reference proteome</keyword>
<accession>A0A9Q3GFS5</accession>
<name>A0A9Q3GFS5_9BASI</name>
<reference evidence="2" key="1">
    <citation type="submission" date="2021-03" db="EMBL/GenBank/DDBJ databases">
        <title>Draft genome sequence of rust myrtle Austropuccinia psidii MF-1, a brazilian biotype.</title>
        <authorList>
            <person name="Quecine M.C."/>
            <person name="Pachon D.M.R."/>
            <person name="Bonatelli M.L."/>
            <person name="Correr F.H."/>
            <person name="Franceschini L.M."/>
            <person name="Leite T.F."/>
            <person name="Margarido G.R.A."/>
            <person name="Almeida C.A."/>
            <person name="Ferrarezi J.A."/>
            <person name="Labate C.A."/>
        </authorList>
    </citation>
    <scope>NUCLEOTIDE SEQUENCE</scope>
    <source>
        <strain evidence="2">MF-1</strain>
    </source>
</reference>
<sequence>MKTPLPLTQMVHHPENDESADESRIKTRIIQLDRLNWVQCSCQMKNYLKGCGYQELLNSPSDSVKFTPKYKRKNSAALAMLWTLVCYDLQGVLLENQDSFFDAGEALGDACGRNSIIPTCEALF</sequence>
<proteinExistence type="predicted"/>
<protein>
    <submittedName>
        <fullName evidence="2">Uncharacterized protein</fullName>
    </submittedName>
</protein>
<dbReference type="OrthoDB" id="2515196at2759"/>
<evidence type="ECO:0000313" key="3">
    <source>
        <dbReference type="Proteomes" id="UP000765509"/>
    </source>
</evidence>
<organism evidence="2 3">
    <name type="scientific">Austropuccinia psidii MF-1</name>
    <dbReference type="NCBI Taxonomy" id="1389203"/>
    <lineage>
        <taxon>Eukaryota</taxon>
        <taxon>Fungi</taxon>
        <taxon>Dikarya</taxon>
        <taxon>Basidiomycota</taxon>
        <taxon>Pucciniomycotina</taxon>
        <taxon>Pucciniomycetes</taxon>
        <taxon>Pucciniales</taxon>
        <taxon>Sphaerophragmiaceae</taxon>
        <taxon>Austropuccinia</taxon>
    </lineage>
</organism>
<gene>
    <name evidence="2" type="ORF">O181_005296</name>
</gene>
<feature type="compositionally biased region" description="Basic and acidic residues" evidence="1">
    <location>
        <begin position="12"/>
        <end position="22"/>
    </location>
</feature>
<comment type="caution">
    <text evidence="2">The sequence shown here is derived from an EMBL/GenBank/DDBJ whole genome shotgun (WGS) entry which is preliminary data.</text>
</comment>